<reference evidence="1 2" key="1">
    <citation type="journal article" date="2019" name="Int. J. Syst. Evol. Microbiol.">
        <title>The Global Catalogue of Microorganisms (GCM) 10K type strain sequencing project: providing services to taxonomists for standard genome sequencing and annotation.</title>
        <authorList>
            <consortium name="The Broad Institute Genomics Platform"/>
            <consortium name="The Broad Institute Genome Sequencing Center for Infectious Disease"/>
            <person name="Wu L."/>
            <person name="Ma J."/>
        </authorList>
    </citation>
    <scope>NUCLEOTIDE SEQUENCE [LARGE SCALE GENOMIC DNA]</scope>
    <source>
        <strain evidence="1 2">JCM 19585</strain>
    </source>
</reference>
<dbReference type="Proteomes" id="UP000628840">
    <property type="component" value="Unassembled WGS sequence"/>
</dbReference>
<protein>
    <submittedName>
        <fullName evidence="1">Uncharacterized protein</fullName>
    </submittedName>
</protein>
<evidence type="ECO:0000313" key="2">
    <source>
        <dbReference type="Proteomes" id="UP000628840"/>
    </source>
</evidence>
<accession>A0A830F5A0</accession>
<comment type="caution">
    <text evidence="1">The sequence shown here is derived from an EMBL/GenBank/DDBJ whole genome shotgun (WGS) entry which is preliminary data.</text>
</comment>
<sequence length="59" mass="6746">MSKQMRTRFARLVTAVQYQFTLAVALTLLPLATITRRLGVTLPVHRLLERSGDAYRSTR</sequence>
<evidence type="ECO:0000313" key="1">
    <source>
        <dbReference type="EMBL" id="GGL22291.1"/>
    </source>
</evidence>
<organism evidence="1 2">
    <name type="scientific">Halarchaeum grantii</name>
    <dbReference type="NCBI Taxonomy" id="1193105"/>
    <lineage>
        <taxon>Archaea</taxon>
        <taxon>Methanobacteriati</taxon>
        <taxon>Methanobacteriota</taxon>
        <taxon>Stenosarchaea group</taxon>
        <taxon>Halobacteria</taxon>
        <taxon>Halobacteriales</taxon>
        <taxon>Halobacteriaceae</taxon>
    </lineage>
</organism>
<dbReference type="AlphaFoldDB" id="A0A830F5A0"/>
<proteinExistence type="predicted"/>
<name>A0A830F5A0_9EURY</name>
<dbReference type="EMBL" id="BMPF01000001">
    <property type="protein sequence ID" value="GGL22291.1"/>
    <property type="molecule type" value="Genomic_DNA"/>
</dbReference>
<keyword evidence="2" id="KW-1185">Reference proteome</keyword>
<gene>
    <name evidence="1" type="ORF">GCM10009037_02030</name>
</gene>